<sequence length="1320" mass="138530">MSPRLKRMVVAMSLTALVAVPGAALAAPVAHAGTVAAGAPAPAEVIGDAPGTAAASCFEVKQLRPSAPDGVYWLYTSRLTQPMQFFCDQTTDGGGWVLVGKGRETWKQDHSGQNGVAADGNTTAAIRTPGPGSSLNVAVQLDVPTVDGLLDGAPVSSLSSGNSGDGVRLRRALDSDGLLWQEVRTRYRSMSGWSWSILGAEHPLSGSTIGGLSFSNGTNTNYGTSQLHNRVTTTGGSGRGWRYGFRYGSMVTGQNNSTTHLWAPTNGGGNAAPYTQVYLRPRVLSSSFQAVGDSGTPAREKPRSLRDTADVMPWGVSGTRGSTSSEFNKEVQAFAEADGVMYVGGNFRYVQRDNGGTGRVEQSFLAAFDKSTGEWISSFRPQLNEQVHSLAVLPDGTVVAGGAFSQANGRAETALVALDPVSGATRPDWNVRVENRVTGSPLRIMTLDYRDGHLYLGGGLTHLAGGSAPTTYRYAKNAARISVPGYTPSNGWNPDFNGTVFDLSPSASASKLYSAGFFTTAVGETATNAAVVSTGTTATLLSSGWNPVWAAPKSYQMTIVEGDANRFYSGGSEHLVFGFDQTTYARTSGTISKSFGGDTQSSDRSDDGLLFFGSHANEFIYNNAFSWPNLTSGWNRADNVKWLGVWDASTGDYVPDFSPTLNMRAGSGIWAVEVDSTGKVWAGGDVTSVGTPNGVRWSGGFARFPRSDSTAPGAPGNLRRTASTASTVTLGWNAAPGGPARYQVLRDDRVVAVTNGTQTSLVVPRGDSGRFFVRAVDAAGNVGASTSVLNLDDLPVNQAPSATFTSGVEGLTVSLDAAGSTDPDGSIVSYEWDFGDGSTGSGSTASHTYTAAGDHTVRLTVTDDAGATGVTQRTVRVAEPSTVTTEVVSLGSEWKWRYEADAPAADWRSDPQRSAGWSSGVGTLGWGTTPLGTKIDDAFPTTSSRPLTAYFTQRVEIEDASRVTELVLDSWADDGAVFYVNGTEVARRNMPTGTVGHGTYAVAARQTAAAKADPVRVSVPVGLLRDGVNLVAVETHLNFRGTPNVSFDMSITKTVENRPANLTPTAVFDADSADLVARFDASGSTDPDGSIVSYEWDFGDGTTGSGVTASHAYAAPGVWTVTLTVTDAGGKTASASLPVTVGSLPTVTEVVSLGSEWKWRYEADAPAADWRSDPQRSAGWSSGVGTLGWGTTPLGTKIDDAFPTTSSRPLTAYFTQRVEIEDASRVTELVLDSWADDGAVFYVNGTEVARRNMPTGTVGHGTYAVAARQTAAAKADPVRVSVPVGLLRDGVNLVAVETHLNFRGTPNVSFDMVATLTTNE</sequence>
<accession>A0A4U2YL05</accession>
<dbReference type="RefSeq" id="WP_137067414.1">
    <property type="nucleotide sequence ID" value="NZ_SZPY01000005.1"/>
</dbReference>
<dbReference type="OrthoDB" id="9802683at2"/>
<comment type="caution">
    <text evidence="6">The sequence shown here is derived from an EMBL/GenBank/DDBJ whole genome shotgun (WGS) entry which is preliminary data.</text>
</comment>
<evidence type="ECO:0000313" key="7">
    <source>
        <dbReference type="Proteomes" id="UP000307808"/>
    </source>
</evidence>
<keyword evidence="2" id="KW-0272">Extracellular matrix</keyword>
<dbReference type="InterPro" id="IPR036116">
    <property type="entry name" value="FN3_sf"/>
</dbReference>
<feature type="chain" id="PRO_5020533666" evidence="3">
    <location>
        <begin position="27"/>
        <end position="1320"/>
    </location>
</feature>
<keyword evidence="2" id="KW-0964">Secreted</keyword>
<evidence type="ECO:0000259" key="5">
    <source>
        <dbReference type="PROSITE" id="PS51406"/>
    </source>
</evidence>
<dbReference type="Gene3D" id="2.60.40.10">
    <property type="entry name" value="Immunoglobulins"/>
    <property type="match status" value="3"/>
</dbReference>
<dbReference type="InterPro" id="IPR036056">
    <property type="entry name" value="Fibrinogen-like_C"/>
</dbReference>
<reference evidence="6 7" key="1">
    <citation type="submission" date="2019-04" db="EMBL/GenBank/DDBJ databases">
        <authorList>
            <person name="Dong K."/>
        </authorList>
    </citation>
    <scope>NUCLEOTIDE SEQUENCE [LARGE SCALE GENOMIC DNA]</scope>
    <source>
        <strain evidence="7">dk3543</strain>
    </source>
</reference>
<organism evidence="6 7">
    <name type="scientific">Nocardioides jishulii</name>
    <dbReference type="NCBI Taxonomy" id="2575440"/>
    <lineage>
        <taxon>Bacteria</taxon>
        <taxon>Bacillati</taxon>
        <taxon>Actinomycetota</taxon>
        <taxon>Actinomycetes</taxon>
        <taxon>Propionibacteriales</taxon>
        <taxon>Nocardioidaceae</taxon>
        <taxon>Nocardioides</taxon>
    </lineage>
</organism>
<dbReference type="SMART" id="SM00089">
    <property type="entry name" value="PKD"/>
    <property type="match status" value="2"/>
</dbReference>
<dbReference type="NCBIfam" id="NF040941">
    <property type="entry name" value="GGGWT_bact"/>
    <property type="match status" value="1"/>
</dbReference>
<dbReference type="CDD" id="cd00146">
    <property type="entry name" value="PKD"/>
    <property type="match status" value="2"/>
</dbReference>
<dbReference type="InterPro" id="IPR014716">
    <property type="entry name" value="Fibrinogen_a/b/g_C_1"/>
</dbReference>
<dbReference type="SUPFAM" id="SSF49299">
    <property type="entry name" value="PKD domain"/>
    <property type="match status" value="2"/>
</dbReference>
<dbReference type="InterPro" id="IPR011047">
    <property type="entry name" value="Quinoprotein_ADH-like_sf"/>
</dbReference>
<gene>
    <name evidence="6" type="ORF">FC770_16420</name>
</gene>
<dbReference type="Proteomes" id="UP000307808">
    <property type="component" value="Unassembled WGS sequence"/>
</dbReference>
<dbReference type="SUPFAM" id="SSF49265">
    <property type="entry name" value="Fibronectin type III"/>
    <property type="match status" value="1"/>
</dbReference>
<keyword evidence="3" id="KW-0732">Signal</keyword>
<dbReference type="InterPro" id="IPR000601">
    <property type="entry name" value="PKD_dom"/>
</dbReference>
<dbReference type="InterPro" id="IPR013783">
    <property type="entry name" value="Ig-like_fold"/>
</dbReference>
<proteinExistence type="predicted"/>
<evidence type="ECO:0000259" key="4">
    <source>
        <dbReference type="PROSITE" id="PS50093"/>
    </source>
</evidence>
<evidence type="ECO:0000313" key="6">
    <source>
        <dbReference type="EMBL" id="TKI60381.1"/>
    </source>
</evidence>
<evidence type="ECO:0000256" key="2">
    <source>
        <dbReference type="ARBA" id="ARBA00022530"/>
    </source>
</evidence>
<evidence type="ECO:0000256" key="1">
    <source>
        <dbReference type="ARBA" id="ARBA00004498"/>
    </source>
</evidence>
<dbReference type="SUPFAM" id="SSF56496">
    <property type="entry name" value="Fibrinogen C-terminal domain-like"/>
    <property type="match status" value="1"/>
</dbReference>
<dbReference type="PROSITE" id="PS50093">
    <property type="entry name" value="PKD"/>
    <property type="match status" value="2"/>
</dbReference>
<protein>
    <submittedName>
        <fullName evidence="6">PKD domain-containing protein</fullName>
    </submittedName>
</protein>
<comment type="subcellular location">
    <subcellularLocation>
        <location evidence="1">Secreted</location>
        <location evidence="1">Extracellular space</location>
        <location evidence="1">Extracellular matrix</location>
    </subcellularLocation>
</comment>
<dbReference type="EMBL" id="SZPY01000005">
    <property type="protein sequence ID" value="TKI60381.1"/>
    <property type="molecule type" value="Genomic_DNA"/>
</dbReference>
<dbReference type="InterPro" id="IPR022409">
    <property type="entry name" value="PKD/Chitinase_dom"/>
</dbReference>
<keyword evidence="7" id="KW-1185">Reference proteome</keyword>
<evidence type="ECO:0000256" key="3">
    <source>
        <dbReference type="SAM" id="SignalP"/>
    </source>
</evidence>
<name>A0A4U2YL05_9ACTN</name>
<dbReference type="SUPFAM" id="SSF50998">
    <property type="entry name" value="Quinoprotein alcohol dehydrogenase-like"/>
    <property type="match status" value="1"/>
</dbReference>
<dbReference type="Pfam" id="PF18911">
    <property type="entry name" value="PKD_4"/>
    <property type="match status" value="2"/>
</dbReference>
<feature type="domain" description="PKD" evidence="4">
    <location>
        <begin position="796"/>
        <end position="884"/>
    </location>
</feature>
<feature type="signal peptide" evidence="3">
    <location>
        <begin position="1"/>
        <end position="26"/>
    </location>
</feature>
<dbReference type="InterPro" id="IPR002181">
    <property type="entry name" value="Fibrinogen_a/b/g_C_dom"/>
</dbReference>
<feature type="domain" description="Fibrinogen C-terminal" evidence="5">
    <location>
        <begin position="48"/>
        <end position="104"/>
    </location>
</feature>
<dbReference type="Gene3D" id="2.60.120.260">
    <property type="entry name" value="Galactose-binding domain-like"/>
    <property type="match status" value="2"/>
</dbReference>
<dbReference type="Gene3D" id="3.90.215.10">
    <property type="entry name" value="Gamma Fibrinogen, chain A, domain 1"/>
    <property type="match status" value="1"/>
</dbReference>
<dbReference type="GO" id="GO:0005975">
    <property type="term" value="P:carbohydrate metabolic process"/>
    <property type="evidence" value="ECO:0007669"/>
    <property type="project" value="UniProtKB-ARBA"/>
</dbReference>
<dbReference type="InterPro" id="IPR035986">
    <property type="entry name" value="PKD_dom_sf"/>
</dbReference>
<dbReference type="PROSITE" id="PS51406">
    <property type="entry name" value="FIBRINOGEN_C_2"/>
    <property type="match status" value="1"/>
</dbReference>
<feature type="domain" description="PKD" evidence="4">
    <location>
        <begin position="1060"/>
        <end position="1141"/>
    </location>
</feature>